<comment type="caution">
    <text evidence="1">The sequence shown here is derived from an EMBL/GenBank/DDBJ whole genome shotgun (WGS) entry which is preliminary data.</text>
</comment>
<sequence>MILEPDSLLKLSYNTQTHILSITWPDLEGTPLAEIEDSLNKVARNINHFDIRKFLADHRSGFNKLEDPDYKKMLERYHRKLAATNLEKIARLIPDEPAWEYLIKSYTRELEQKLNLPFKIRYFKDKTEALNWLKEY</sequence>
<organism evidence="1 2">
    <name type="scientific">Adhaeribacter terreus</name>
    <dbReference type="NCBI Taxonomy" id="529703"/>
    <lineage>
        <taxon>Bacteria</taxon>
        <taxon>Pseudomonadati</taxon>
        <taxon>Bacteroidota</taxon>
        <taxon>Cytophagia</taxon>
        <taxon>Cytophagales</taxon>
        <taxon>Hymenobacteraceae</taxon>
        <taxon>Adhaeribacter</taxon>
    </lineage>
</organism>
<gene>
    <name evidence="1" type="ORF">ACFPIB_17190</name>
</gene>
<dbReference type="EMBL" id="JBHSKT010000016">
    <property type="protein sequence ID" value="MFC5272354.1"/>
    <property type="molecule type" value="Genomic_DNA"/>
</dbReference>
<evidence type="ECO:0000313" key="1">
    <source>
        <dbReference type="EMBL" id="MFC5272354.1"/>
    </source>
</evidence>
<evidence type="ECO:0008006" key="3">
    <source>
        <dbReference type="Google" id="ProtNLM"/>
    </source>
</evidence>
<accession>A0ABW0EHL1</accession>
<dbReference type="Proteomes" id="UP001596161">
    <property type="component" value="Unassembled WGS sequence"/>
</dbReference>
<reference evidence="2" key="1">
    <citation type="journal article" date="2019" name="Int. J. Syst. Evol. Microbiol.">
        <title>The Global Catalogue of Microorganisms (GCM) 10K type strain sequencing project: providing services to taxonomists for standard genome sequencing and annotation.</title>
        <authorList>
            <consortium name="The Broad Institute Genomics Platform"/>
            <consortium name="The Broad Institute Genome Sequencing Center for Infectious Disease"/>
            <person name="Wu L."/>
            <person name="Ma J."/>
        </authorList>
    </citation>
    <scope>NUCLEOTIDE SEQUENCE [LARGE SCALE GENOMIC DNA]</scope>
    <source>
        <strain evidence="2">KACC 12602</strain>
    </source>
</reference>
<evidence type="ECO:0000313" key="2">
    <source>
        <dbReference type="Proteomes" id="UP001596161"/>
    </source>
</evidence>
<keyword evidence="2" id="KW-1185">Reference proteome</keyword>
<proteinExistence type="predicted"/>
<protein>
    <recommendedName>
        <fullName evidence="3">STAS/SEC14 domain-containing protein</fullName>
    </recommendedName>
</protein>
<name>A0ABW0EHL1_9BACT</name>
<dbReference type="RefSeq" id="WP_378018713.1">
    <property type="nucleotide sequence ID" value="NZ_JBHSKT010000016.1"/>
</dbReference>